<feature type="domain" description="Thioesterase" evidence="2">
    <location>
        <begin position="52"/>
        <end position="127"/>
    </location>
</feature>
<dbReference type="SUPFAM" id="SSF54637">
    <property type="entry name" value="Thioesterase/thiol ester dehydrase-isomerase"/>
    <property type="match status" value="1"/>
</dbReference>
<name>A0ABV4AJ12_9GAMM</name>
<keyword evidence="1 3" id="KW-0378">Hydrolase</keyword>
<dbReference type="InterPro" id="IPR006683">
    <property type="entry name" value="Thioestr_dom"/>
</dbReference>
<dbReference type="EC" id="3.1.2.-" evidence="3"/>
<dbReference type="InterPro" id="IPR029069">
    <property type="entry name" value="HotDog_dom_sf"/>
</dbReference>
<protein>
    <submittedName>
        <fullName evidence="3">PaaI family thioesterase</fullName>
        <ecNumber evidence="3">3.1.2.-</ecNumber>
    </submittedName>
</protein>
<proteinExistence type="predicted"/>
<dbReference type="CDD" id="cd03443">
    <property type="entry name" value="PaaI_thioesterase"/>
    <property type="match status" value="1"/>
</dbReference>
<evidence type="ECO:0000313" key="3">
    <source>
        <dbReference type="EMBL" id="MEY1662427.1"/>
    </source>
</evidence>
<dbReference type="Gene3D" id="3.10.129.10">
    <property type="entry name" value="Hotdog Thioesterase"/>
    <property type="match status" value="1"/>
</dbReference>
<keyword evidence="4" id="KW-1185">Reference proteome</keyword>
<dbReference type="RefSeq" id="WP_369455662.1">
    <property type="nucleotide sequence ID" value="NZ_JBGCUO010000001.1"/>
</dbReference>
<sequence length="142" mass="15097">MSSAELLSADAVQQIIHQGLPAAAESGLVVEQITPGGARLRQRFEARQTRPGGTLSGPTMMALADAAMYAAILGNLGRIEMAVTQSLNINFLARPQPRDLIAECDILRMGRRSVVLQVMIYSDGDSQPVAQATGNYALPMSS</sequence>
<dbReference type="GO" id="GO:0016787">
    <property type="term" value="F:hydrolase activity"/>
    <property type="evidence" value="ECO:0007669"/>
    <property type="project" value="UniProtKB-KW"/>
</dbReference>
<evidence type="ECO:0000256" key="1">
    <source>
        <dbReference type="ARBA" id="ARBA00022801"/>
    </source>
</evidence>
<accession>A0ABV4AJ12</accession>
<organism evidence="3 4">
    <name type="scientific">Isoalcanivorax beigongshangi</name>
    <dbReference type="NCBI Taxonomy" id="3238810"/>
    <lineage>
        <taxon>Bacteria</taxon>
        <taxon>Pseudomonadati</taxon>
        <taxon>Pseudomonadota</taxon>
        <taxon>Gammaproteobacteria</taxon>
        <taxon>Oceanospirillales</taxon>
        <taxon>Alcanivoracaceae</taxon>
        <taxon>Isoalcanivorax</taxon>
    </lineage>
</organism>
<dbReference type="InterPro" id="IPR003736">
    <property type="entry name" value="PAAI_dom"/>
</dbReference>
<evidence type="ECO:0000259" key="2">
    <source>
        <dbReference type="Pfam" id="PF03061"/>
    </source>
</evidence>
<comment type="caution">
    <text evidence="3">The sequence shown here is derived from an EMBL/GenBank/DDBJ whole genome shotgun (WGS) entry which is preliminary data.</text>
</comment>
<gene>
    <name evidence="3" type="ORF">AB5I84_09745</name>
</gene>
<dbReference type="Pfam" id="PF03061">
    <property type="entry name" value="4HBT"/>
    <property type="match status" value="1"/>
</dbReference>
<reference evidence="3 4" key="1">
    <citation type="submission" date="2024-07" db="EMBL/GenBank/DDBJ databases">
        <authorList>
            <person name="Ren Q."/>
        </authorList>
    </citation>
    <scope>NUCLEOTIDE SEQUENCE [LARGE SCALE GENOMIC DNA]</scope>
    <source>
        <strain evidence="3 4">REN37</strain>
    </source>
</reference>
<evidence type="ECO:0000313" key="4">
    <source>
        <dbReference type="Proteomes" id="UP001562065"/>
    </source>
</evidence>
<dbReference type="Proteomes" id="UP001562065">
    <property type="component" value="Unassembled WGS sequence"/>
</dbReference>
<dbReference type="NCBIfam" id="TIGR00369">
    <property type="entry name" value="unchar_dom_1"/>
    <property type="match status" value="1"/>
</dbReference>
<dbReference type="EMBL" id="JBGCUO010000001">
    <property type="protein sequence ID" value="MEY1662427.1"/>
    <property type="molecule type" value="Genomic_DNA"/>
</dbReference>